<accession>A0A5B6UUH1</accession>
<dbReference type="AlphaFoldDB" id="A0A5B6UUH1"/>
<dbReference type="OrthoDB" id="1734625at2759"/>
<comment type="caution">
    <text evidence="1">The sequence shown here is derived from an EMBL/GenBank/DDBJ whole genome shotgun (WGS) entry which is preliminary data.</text>
</comment>
<dbReference type="Proteomes" id="UP000325315">
    <property type="component" value="Unassembled WGS sequence"/>
</dbReference>
<proteinExistence type="predicted"/>
<reference evidence="2" key="1">
    <citation type="journal article" date="2019" name="Plant Biotechnol. J.">
        <title>Genome sequencing of the Australian wild diploid species Gossypium australe highlights disease resistance and delayed gland morphogenesis.</title>
        <authorList>
            <person name="Cai Y."/>
            <person name="Cai X."/>
            <person name="Wang Q."/>
            <person name="Wang P."/>
            <person name="Zhang Y."/>
            <person name="Cai C."/>
            <person name="Xu Y."/>
            <person name="Wang K."/>
            <person name="Zhou Z."/>
            <person name="Wang C."/>
            <person name="Geng S."/>
            <person name="Li B."/>
            <person name="Dong Q."/>
            <person name="Hou Y."/>
            <person name="Wang H."/>
            <person name="Ai P."/>
            <person name="Liu Z."/>
            <person name="Yi F."/>
            <person name="Sun M."/>
            <person name="An G."/>
            <person name="Cheng J."/>
            <person name="Zhang Y."/>
            <person name="Shi Q."/>
            <person name="Xie Y."/>
            <person name="Shi X."/>
            <person name="Chang Y."/>
            <person name="Huang F."/>
            <person name="Chen Y."/>
            <person name="Hong S."/>
            <person name="Mi L."/>
            <person name="Sun Q."/>
            <person name="Zhang L."/>
            <person name="Zhou B."/>
            <person name="Peng R."/>
            <person name="Zhang X."/>
            <person name="Liu F."/>
        </authorList>
    </citation>
    <scope>NUCLEOTIDE SEQUENCE [LARGE SCALE GENOMIC DNA]</scope>
    <source>
        <strain evidence="2">cv. PA1801</strain>
    </source>
</reference>
<gene>
    <name evidence="1" type="ORF">EPI10_028329</name>
</gene>
<protein>
    <submittedName>
        <fullName evidence="1">Uncharacterized protein</fullName>
    </submittedName>
</protein>
<keyword evidence="2" id="KW-1185">Reference proteome</keyword>
<dbReference type="EMBL" id="SMMG02000009">
    <property type="protein sequence ID" value="KAA3461781.1"/>
    <property type="molecule type" value="Genomic_DNA"/>
</dbReference>
<name>A0A5B6UUH1_9ROSI</name>
<sequence>MQYMTIQTLNNKQLSSKFSKCELWFREGHVVSANILELTRVKYQLQRIESLQRMFQKLEVFLVYPGIIRDLLKDFNDC</sequence>
<evidence type="ECO:0000313" key="2">
    <source>
        <dbReference type="Proteomes" id="UP000325315"/>
    </source>
</evidence>
<organism evidence="1 2">
    <name type="scientific">Gossypium australe</name>
    <dbReference type="NCBI Taxonomy" id="47621"/>
    <lineage>
        <taxon>Eukaryota</taxon>
        <taxon>Viridiplantae</taxon>
        <taxon>Streptophyta</taxon>
        <taxon>Embryophyta</taxon>
        <taxon>Tracheophyta</taxon>
        <taxon>Spermatophyta</taxon>
        <taxon>Magnoliopsida</taxon>
        <taxon>eudicotyledons</taxon>
        <taxon>Gunneridae</taxon>
        <taxon>Pentapetalae</taxon>
        <taxon>rosids</taxon>
        <taxon>malvids</taxon>
        <taxon>Malvales</taxon>
        <taxon>Malvaceae</taxon>
        <taxon>Malvoideae</taxon>
        <taxon>Gossypium</taxon>
    </lineage>
</organism>
<evidence type="ECO:0000313" key="1">
    <source>
        <dbReference type="EMBL" id="KAA3461781.1"/>
    </source>
</evidence>